<reference evidence="1" key="1">
    <citation type="submission" date="2022-11" db="EMBL/GenBank/DDBJ databases">
        <title>Marinomonas sp. nov., isolated from marine algae.</title>
        <authorList>
            <person name="Choi D.G."/>
            <person name="Kim J.M."/>
            <person name="Lee J.K."/>
            <person name="Baek J.H."/>
            <person name="Jeon C.O."/>
        </authorList>
    </citation>
    <scope>NUCLEOTIDE SEQUENCE</scope>
    <source>
        <strain evidence="1">KJ51-3</strain>
    </source>
</reference>
<sequence>MAKGQLPPCDSTQAADILTGLWLGFVNLEIKLGVRPPLTDIEMEERVKQGIENLLKILKT</sequence>
<dbReference type="EMBL" id="JAPEUL010000004">
    <property type="protein sequence ID" value="MCW4628298.1"/>
    <property type="molecule type" value="Genomic_DNA"/>
</dbReference>
<protein>
    <submittedName>
        <fullName evidence="1">Uncharacterized protein</fullName>
    </submittedName>
</protein>
<dbReference type="Proteomes" id="UP001431181">
    <property type="component" value="Unassembled WGS sequence"/>
</dbReference>
<evidence type="ECO:0000313" key="2">
    <source>
        <dbReference type="Proteomes" id="UP001431181"/>
    </source>
</evidence>
<dbReference type="RefSeq" id="WP_265217509.1">
    <property type="nucleotide sequence ID" value="NZ_JAPEUL010000004.1"/>
</dbReference>
<accession>A0ABT3KCQ4</accession>
<comment type="caution">
    <text evidence="1">The sequence shown here is derived from an EMBL/GenBank/DDBJ whole genome shotgun (WGS) entry which is preliminary data.</text>
</comment>
<proteinExistence type="predicted"/>
<keyword evidence="2" id="KW-1185">Reference proteome</keyword>
<gene>
    <name evidence="1" type="ORF">ONZ52_04385</name>
</gene>
<dbReference type="Gene3D" id="1.10.357.10">
    <property type="entry name" value="Tetracycline Repressor, domain 2"/>
    <property type="match status" value="1"/>
</dbReference>
<name>A0ABT3KCQ4_9GAMM</name>
<organism evidence="1 2">
    <name type="scientific">Marinomonas rhodophyticola</name>
    <dbReference type="NCBI Taxonomy" id="2992803"/>
    <lineage>
        <taxon>Bacteria</taxon>
        <taxon>Pseudomonadati</taxon>
        <taxon>Pseudomonadota</taxon>
        <taxon>Gammaproteobacteria</taxon>
        <taxon>Oceanospirillales</taxon>
        <taxon>Oceanospirillaceae</taxon>
        <taxon>Marinomonas</taxon>
    </lineage>
</organism>
<evidence type="ECO:0000313" key="1">
    <source>
        <dbReference type="EMBL" id="MCW4628298.1"/>
    </source>
</evidence>